<comment type="similarity">
    <text evidence="1 8 9">Belongs to the TRAFAC class TrmE-Era-EngA-EngB-Septin-like GTPase superfamily. Era GTPase family.</text>
</comment>
<evidence type="ECO:0000313" key="11">
    <source>
        <dbReference type="EMBL" id="SJZ78594.1"/>
    </source>
</evidence>
<feature type="region of interest" description="G5" evidence="9">
    <location>
        <begin position="166"/>
        <end position="168"/>
    </location>
</feature>
<feature type="domain" description="Era-type G" evidence="10">
    <location>
        <begin position="18"/>
        <end position="187"/>
    </location>
</feature>
<dbReference type="InterPro" id="IPR004044">
    <property type="entry name" value="KH_dom_type_2"/>
</dbReference>
<evidence type="ECO:0000256" key="2">
    <source>
        <dbReference type="ARBA" id="ARBA00020484"/>
    </source>
</evidence>
<dbReference type="CDD" id="cd22534">
    <property type="entry name" value="KH-II_Era"/>
    <property type="match status" value="1"/>
</dbReference>
<dbReference type="NCBIfam" id="NF000908">
    <property type="entry name" value="PRK00089.1"/>
    <property type="match status" value="1"/>
</dbReference>
<dbReference type="InterPro" id="IPR006073">
    <property type="entry name" value="GTP-bd"/>
</dbReference>
<dbReference type="CDD" id="cd04163">
    <property type="entry name" value="Era"/>
    <property type="match status" value="1"/>
</dbReference>
<accession>A0A1T4NH91</accession>
<comment type="subunit">
    <text evidence="8">Monomer.</text>
</comment>
<evidence type="ECO:0000256" key="7">
    <source>
        <dbReference type="ARBA" id="ARBA00023134"/>
    </source>
</evidence>
<evidence type="ECO:0000256" key="8">
    <source>
        <dbReference type="HAMAP-Rule" id="MF_00367"/>
    </source>
</evidence>
<dbReference type="GO" id="GO:0005886">
    <property type="term" value="C:plasma membrane"/>
    <property type="evidence" value="ECO:0007669"/>
    <property type="project" value="UniProtKB-SubCell"/>
</dbReference>
<evidence type="ECO:0000256" key="5">
    <source>
        <dbReference type="ARBA" id="ARBA00022741"/>
    </source>
</evidence>
<evidence type="ECO:0000256" key="1">
    <source>
        <dbReference type="ARBA" id="ARBA00007921"/>
    </source>
</evidence>
<dbReference type="NCBIfam" id="TIGR00231">
    <property type="entry name" value="small_GTP"/>
    <property type="match status" value="1"/>
</dbReference>
<dbReference type="InterPro" id="IPR015946">
    <property type="entry name" value="KH_dom-like_a/b"/>
</dbReference>
<dbReference type="PROSITE" id="PS51713">
    <property type="entry name" value="G_ERA"/>
    <property type="match status" value="1"/>
</dbReference>
<comment type="subcellular location">
    <subcellularLocation>
        <location evidence="8">Cytoplasm</location>
    </subcellularLocation>
    <subcellularLocation>
        <location evidence="8">Cell membrane</location>
        <topology evidence="8">Peripheral membrane protein</topology>
    </subcellularLocation>
</comment>
<dbReference type="Gene3D" id="3.40.50.300">
    <property type="entry name" value="P-loop containing nucleotide triphosphate hydrolases"/>
    <property type="match status" value="1"/>
</dbReference>
<dbReference type="SUPFAM" id="SSF52540">
    <property type="entry name" value="P-loop containing nucleoside triphosphate hydrolases"/>
    <property type="match status" value="1"/>
</dbReference>
<dbReference type="NCBIfam" id="TIGR00436">
    <property type="entry name" value="era"/>
    <property type="match status" value="1"/>
</dbReference>
<keyword evidence="5 8" id="KW-0547">Nucleotide-binding</keyword>
<evidence type="ECO:0000256" key="9">
    <source>
        <dbReference type="PROSITE-ProRule" id="PRU01050"/>
    </source>
</evidence>
<proteinExistence type="inferred from homology"/>
<dbReference type="GO" id="GO:0003924">
    <property type="term" value="F:GTPase activity"/>
    <property type="evidence" value="ECO:0007669"/>
    <property type="project" value="UniProtKB-UniRule"/>
</dbReference>
<dbReference type="SUPFAM" id="SSF54814">
    <property type="entry name" value="Prokaryotic type KH domain (KH-domain type II)"/>
    <property type="match status" value="1"/>
</dbReference>
<organism evidence="11 12">
    <name type="scientific">Treponema berlinense</name>
    <dbReference type="NCBI Taxonomy" id="225004"/>
    <lineage>
        <taxon>Bacteria</taxon>
        <taxon>Pseudomonadati</taxon>
        <taxon>Spirochaetota</taxon>
        <taxon>Spirochaetia</taxon>
        <taxon>Spirochaetales</taxon>
        <taxon>Treponemataceae</taxon>
        <taxon>Treponema</taxon>
    </lineage>
</organism>
<evidence type="ECO:0000259" key="10">
    <source>
        <dbReference type="PROSITE" id="PS51713"/>
    </source>
</evidence>
<feature type="region of interest" description="G4" evidence="9">
    <location>
        <begin position="135"/>
        <end position="138"/>
    </location>
</feature>
<dbReference type="PRINTS" id="PR00326">
    <property type="entry name" value="GTP1OBG"/>
</dbReference>
<keyword evidence="8" id="KW-0472">Membrane</keyword>
<dbReference type="InterPro" id="IPR027417">
    <property type="entry name" value="P-loop_NTPase"/>
</dbReference>
<dbReference type="HAMAP" id="MF_00367">
    <property type="entry name" value="GTPase_Era"/>
    <property type="match status" value="1"/>
</dbReference>
<keyword evidence="3 8" id="KW-1003">Cell membrane</keyword>
<dbReference type="Proteomes" id="UP000190395">
    <property type="component" value="Unassembled WGS sequence"/>
</dbReference>
<keyword evidence="8" id="KW-0690">Ribosome biogenesis</keyword>
<evidence type="ECO:0000256" key="4">
    <source>
        <dbReference type="ARBA" id="ARBA00022519"/>
    </source>
</evidence>
<dbReference type="PANTHER" id="PTHR42698:SF2">
    <property type="entry name" value="GTPASE ERA-LIKE, CHLOROPLASTIC"/>
    <property type="match status" value="1"/>
</dbReference>
<dbReference type="InterPro" id="IPR005662">
    <property type="entry name" value="GTPase_Era-like"/>
</dbReference>
<dbReference type="GO" id="GO:0000028">
    <property type="term" value="P:ribosomal small subunit assembly"/>
    <property type="evidence" value="ECO:0007669"/>
    <property type="project" value="TreeGrafter"/>
</dbReference>
<gene>
    <name evidence="8" type="primary">era</name>
    <name evidence="11" type="ORF">SAMN02745152_01213</name>
</gene>
<dbReference type="GO" id="GO:0005525">
    <property type="term" value="F:GTP binding"/>
    <property type="evidence" value="ECO:0007669"/>
    <property type="project" value="UniProtKB-UniRule"/>
</dbReference>
<dbReference type="GO" id="GO:0005737">
    <property type="term" value="C:cytoplasm"/>
    <property type="evidence" value="ECO:0007669"/>
    <property type="project" value="UniProtKB-SubCell"/>
</dbReference>
<dbReference type="STRING" id="225004.SAMN02745152_01213"/>
<keyword evidence="8" id="KW-0963">Cytoplasm</keyword>
<feature type="binding site" evidence="8">
    <location>
        <begin position="26"/>
        <end position="33"/>
    </location>
    <ligand>
        <name>GTP</name>
        <dbReference type="ChEBI" id="CHEBI:37565"/>
    </ligand>
</feature>
<comment type="function">
    <text evidence="8">An essential GTPase that binds both GDP and GTP, with rapid nucleotide exchange. Plays a role in 16S rRNA processing and 30S ribosomal subunit biogenesis and possibly also in cell cycle regulation and energy metabolism.</text>
</comment>
<keyword evidence="12" id="KW-1185">Reference proteome</keyword>
<feature type="region of interest" description="G1" evidence="9">
    <location>
        <begin position="26"/>
        <end position="33"/>
    </location>
</feature>
<reference evidence="11 12" key="1">
    <citation type="submission" date="2017-02" db="EMBL/GenBank/DDBJ databases">
        <authorList>
            <person name="Peterson S.W."/>
        </authorList>
    </citation>
    <scope>NUCLEOTIDE SEQUENCE [LARGE SCALE GENOMIC DNA]</scope>
    <source>
        <strain evidence="11 12">ATCC BAA-909</strain>
    </source>
</reference>
<protein>
    <recommendedName>
        <fullName evidence="2 8">GTPase Era</fullName>
    </recommendedName>
</protein>
<dbReference type="GO" id="GO:0043024">
    <property type="term" value="F:ribosomal small subunit binding"/>
    <property type="evidence" value="ECO:0007669"/>
    <property type="project" value="TreeGrafter"/>
</dbReference>
<sequence>MENMNLESEQKESTVGDKTALVTIIGRPSAGKSTFLNTASGEMVSIVSSIPQTTRNAIRGIVNTSLGQLVFVDTPGYHESNKKMNLKMRNIVADQLANADSILYVVDSTRPCGDEEKLITELLKGHEKKTVTALNKIDEKDSNPSAARVFLSKQLPELSEKNIFDVSAKNDEGINDVLRALYELAPVAPHLYPEEFYTDQEVDFRIAEVIREQAINRLDQEIPHCVYVQIADMEMRSPTKMWCRAFLCVEKESQKGIVIGKGAQMIKTIRVESIKQLRKIFDYKIDLDLQVKVDKNWRQNDLRLNKLLK</sequence>
<evidence type="ECO:0000256" key="3">
    <source>
        <dbReference type="ARBA" id="ARBA00022475"/>
    </source>
</evidence>
<feature type="binding site" evidence="8">
    <location>
        <begin position="73"/>
        <end position="77"/>
    </location>
    <ligand>
        <name>GTP</name>
        <dbReference type="ChEBI" id="CHEBI:37565"/>
    </ligand>
</feature>
<name>A0A1T4NH91_9SPIR</name>
<dbReference type="InterPro" id="IPR009019">
    <property type="entry name" value="KH_sf_prok-type"/>
</dbReference>
<keyword evidence="7 8" id="KW-0342">GTP-binding</keyword>
<dbReference type="Pfam" id="PF07650">
    <property type="entry name" value="KH_2"/>
    <property type="match status" value="1"/>
</dbReference>
<dbReference type="Gene3D" id="3.30.300.20">
    <property type="match status" value="1"/>
</dbReference>
<dbReference type="InterPro" id="IPR005225">
    <property type="entry name" value="Small_GTP-bd"/>
</dbReference>
<dbReference type="PANTHER" id="PTHR42698">
    <property type="entry name" value="GTPASE ERA"/>
    <property type="match status" value="1"/>
</dbReference>
<dbReference type="InterPro" id="IPR030388">
    <property type="entry name" value="G_ERA_dom"/>
</dbReference>
<feature type="region of interest" description="G2" evidence="9">
    <location>
        <begin position="52"/>
        <end position="56"/>
    </location>
</feature>
<feature type="region of interest" description="G3" evidence="9">
    <location>
        <begin position="73"/>
        <end position="76"/>
    </location>
</feature>
<keyword evidence="6 8" id="KW-0694">RNA-binding</keyword>
<evidence type="ECO:0000313" key="12">
    <source>
        <dbReference type="Proteomes" id="UP000190395"/>
    </source>
</evidence>
<dbReference type="AlphaFoldDB" id="A0A1T4NH91"/>
<dbReference type="GO" id="GO:0070181">
    <property type="term" value="F:small ribosomal subunit rRNA binding"/>
    <property type="evidence" value="ECO:0007669"/>
    <property type="project" value="UniProtKB-UniRule"/>
</dbReference>
<keyword evidence="8" id="KW-0699">rRNA-binding</keyword>
<feature type="binding site" evidence="8">
    <location>
        <begin position="135"/>
        <end position="138"/>
    </location>
    <ligand>
        <name>GTP</name>
        <dbReference type="ChEBI" id="CHEBI:37565"/>
    </ligand>
</feature>
<dbReference type="OrthoDB" id="9805918at2"/>
<dbReference type="EMBL" id="FUXC01000006">
    <property type="protein sequence ID" value="SJZ78594.1"/>
    <property type="molecule type" value="Genomic_DNA"/>
</dbReference>
<keyword evidence="4" id="KW-0997">Cell inner membrane</keyword>
<dbReference type="Pfam" id="PF01926">
    <property type="entry name" value="MMR_HSR1"/>
    <property type="match status" value="1"/>
</dbReference>
<evidence type="ECO:0000256" key="6">
    <source>
        <dbReference type="ARBA" id="ARBA00022884"/>
    </source>
</evidence>